<dbReference type="PROSITE" id="PS00211">
    <property type="entry name" value="ABC_TRANSPORTER_1"/>
    <property type="match status" value="1"/>
</dbReference>
<dbReference type="STRING" id="1123282.SAMN02745823_02752"/>
<accession>A0A1M5YQW9</accession>
<dbReference type="GO" id="GO:0005524">
    <property type="term" value="F:ATP binding"/>
    <property type="evidence" value="ECO:0007669"/>
    <property type="project" value="UniProtKB-KW"/>
</dbReference>
<comment type="similarity">
    <text evidence="2">Belongs to the ABC transporter superfamily.</text>
</comment>
<organism evidence="9 10">
    <name type="scientific">Sporobacter termitidis DSM 10068</name>
    <dbReference type="NCBI Taxonomy" id="1123282"/>
    <lineage>
        <taxon>Bacteria</taxon>
        <taxon>Bacillati</taxon>
        <taxon>Bacillota</taxon>
        <taxon>Clostridia</taxon>
        <taxon>Eubacteriales</taxon>
        <taxon>Oscillospiraceae</taxon>
        <taxon>Sporobacter</taxon>
    </lineage>
</organism>
<dbReference type="RefSeq" id="WP_073080051.1">
    <property type="nucleotide sequence ID" value="NZ_FQXV01000010.1"/>
</dbReference>
<dbReference type="InterPro" id="IPR050388">
    <property type="entry name" value="ABC_Ni/Peptide_Import"/>
</dbReference>
<evidence type="ECO:0000256" key="3">
    <source>
        <dbReference type="ARBA" id="ARBA00022448"/>
    </source>
</evidence>
<dbReference type="AlphaFoldDB" id="A0A1M5YQW9"/>
<keyword evidence="7" id="KW-0472">Membrane</keyword>
<evidence type="ECO:0000256" key="4">
    <source>
        <dbReference type="ARBA" id="ARBA00022475"/>
    </source>
</evidence>
<dbReference type="Pfam" id="PF00005">
    <property type="entry name" value="ABC_tran"/>
    <property type="match status" value="1"/>
</dbReference>
<dbReference type="OrthoDB" id="9806285at2"/>
<sequence>MGNKLLEVKNLKTTFFTVNGEIKAVDGISYYVDEGEVVALVGESGCGKSVSQLSVMQLVQSPPGKIVGGEIVFQGQDLLQCGAQSKEMREIRGARIGMIFQEPMTSLDPVQTVGSQLAEVIRRHKKVSKKQAWEIGVKTLEAVSIPDARVRMKNYPFELSGGMRQRIMIAITLACQSQLIITDEPTTALDVTIQAQIMELLMRLVRENKTSLVVVTHNLGLVTRHADRIYVMYAGKIVESGVTEDIITKPRHPYTIGLLNSVPKLRRDCSEDLNPIEGAPPDLANLPNECYFLPRCPYGKQACKGKKYPDLRQVDGQEHFIACFMDIGNDEGCTI</sequence>
<proteinExistence type="inferred from homology"/>
<dbReference type="SUPFAM" id="SSF52540">
    <property type="entry name" value="P-loop containing nucleoside triphosphate hydrolases"/>
    <property type="match status" value="1"/>
</dbReference>
<keyword evidence="3" id="KW-0813">Transport</keyword>
<dbReference type="InterPro" id="IPR013563">
    <property type="entry name" value="Oligopep_ABC_C"/>
</dbReference>
<dbReference type="InterPro" id="IPR017871">
    <property type="entry name" value="ABC_transporter-like_CS"/>
</dbReference>
<dbReference type="EMBL" id="FQXV01000010">
    <property type="protein sequence ID" value="SHI14507.1"/>
    <property type="molecule type" value="Genomic_DNA"/>
</dbReference>
<dbReference type="InterPro" id="IPR003439">
    <property type="entry name" value="ABC_transporter-like_ATP-bd"/>
</dbReference>
<dbReference type="PANTHER" id="PTHR43297:SF2">
    <property type="entry name" value="DIPEPTIDE TRANSPORT ATP-BINDING PROTEIN DPPD"/>
    <property type="match status" value="1"/>
</dbReference>
<dbReference type="NCBIfam" id="TIGR01727">
    <property type="entry name" value="oligo_HPY"/>
    <property type="match status" value="1"/>
</dbReference>
<dbReference type="FunFam" id="3.40.50.300:FF:000016">
    <property type="entry name" value="Oligopeptide ABC transporter ATP-binding component"/>
    <property type="match status" value="1"/>
</dbReference>
<evidence type="ECO:0000313" key="9">
    <source>
        <dbReference type="EMBL" id="SHI14507.1"/>
    </source>
</evidence>
<keyword evidence="4" id="KW-1003">Cell membrane</keyword>
<dbReference type="Proteomes" id="UP000183995">
    <property type="component" value="Unassembled WGS sequence"/>
</dbReference>
<evidence type="ECO:0000313" key="10">
    <source>
        <dbReference type="Proteomes" id="UP000183995"/>
    </source>
</evidence>
<evidence type="ECO:0000256" key="2">
    <source>
        <dbReference type="ARBA" id="ARBA00005417"/>
    </source>
</evidence>
<dbReference type="CDD" id="cd03257">
    <property type="entry name" value="ABC_NikE_OppD_transporters"/>
    <property type="match status" value="1"/>
</dbReference>
<dbReference type="PANTHER" id="PTHR43297">
    <property type="entry name" value="OLIGOPEPTIDE TRANSPORT ATP-BINDING PROTEIN APPD"/>
    <property type="match status" value="1"/>
</dbReference>
<keyword evidence="5" id="KW-0547">Nucleotide-binding</keyword>
<evidence type="ECO:0000256" key="1">
    <source>
        <dbReference type="ARBA" id="ARBA00004202"/>
    </source>
</evidence>
<dbReference type="PROSITE" id="PS50893">
    <property type="entry name" value="ABC_TRANSPORTER_2"/>
    <property type="match status" value="1"/>
</dbReference>
<reference evidence="9 10" key="1">
    <citation type="submission" date="2016-11" db="EMBL/GenBank/DDBJ databases">
        <authorList>
            <person name="Jaros S."/>
            <person name="Januszkiewicz K."/>
            <person name="Wedrychowicz H."/>
        </authorList>
    </citation>
    <scope>NUCLEOTIDE SEQUENCE [LARGE SCALE GENOMIC DNA]</scope>
    <source>
        <strain evidence="9 10">DSM 10068</strain>
    </source>
</reference>
<dbReference type="GO" id="GO:0016887">
    <property type="term" value="F:ATP hydrolysis activity"/>
    <property type="evidence" value="ECO:0007669"/>
    <property type="project" value="InterPro"/>
</dbReference>
<evidence type="ECO:0000256" key="6">
    <source>
        <dbReference type="ARBA" id="ARBA00022840"/>
    </source>
</evidence>
<dbReference type="InterPro" id="IPR003593">
    <property type="entry name" value="AAA+_ATPase"/>
</dbReference>
<evidence type="ECO:0000256" key="5">
    <source>
        <dbReference type="ARBA" id="ARBA00022741"/>
    </source>
</evidence>
<keyword evidence="6 9" id="KW-0067">ATP-binding</keyword>
<evidence type="ECO:0000259" key="8">
    <source>
        <dbReference type="PROSITE" id="PS50893"/>
    </source>
</evidence>
<dbReference type="GO" id="GO:0015833">
    <property type="term" value="P:peptide transport"/>
    <property type="evidence" value="ECO:0007669"/>
    <property type="project" value="InterPro"/>
</dbReference>
<keyword evidence="10" id="KW-1185">Reference proteome</keyword>
<gene>
    <name evidence="9" type="ORF">SAMN02745823_02752</name>
</gene>
<dbReference type="InterPro" id="IPR027417">
    <property type="entry name" value="P-loop_NTPase"/>
</dbReference>
<protein>
    <submittedName>
        <fullName evidence="9">Oligopeptide transport system ATP-binding protein</fullName>
    </submittedName>
</protein>
<name>A0A1M5YQW9_9FIRM</name>
<comment type="subcellular location">
    <subcellularLocation>
        <location evidence="1">Cell membrane</location>
        <topology evidence="1">Peripheral membrane protein</topology>
    </subcellularLocation>
</comment>
<dbReference type="Pfam" id="PF08352">
    <property type="entry name" value="oligo_HPY"/>
    <property type="match status" value="1"/>
</dbReference>
<dbReference type="GO" id="GO:0005886">
    <property type="term" value="C:plasma membrane"/>
    <property type="evidence" value="ECO:0007669"/>
    <property type="project" value="UniProtKB-SubCell"/>
</dbReference>
<evidence type="ECO:0000256" key="7">
    <source>
        <dbReference type="ARBA" id="ARBA00023136"/>
    </source>
</evidence>
<feature type="domain" description="ABC transporter" evidence="8">
    <location>
        <begin position="6"/>
        <end position="259"/>
    </location>
</feature>
<dbReference type="Gene3D" id="3.40.50.300">
    <property type="entry name" value="P-loop containing nucleotide triphosphate hydrolases"/>
    <property type="match status" value="1"/>
</dbReference>
<dbReference type="SMART" id="SM00382">
    <property type="entry name" value="AAA"/>
    <property type="match status" value="1"/>
</dbReference>